<evidence type="ECO:0000256" key="3">
    <source>
        <dbReference type="ARBA" id="ARBA00023136"/>
    </source>
</evidence>
<feature type="signal peptide" evidence="6">
    <location>
        <begin position="1"/>
        <end position="22"/>
    </location>
</feature>
<keyword evidence="3" id="KW-0472">Membrane</keyword>
<evidence type="ECO:0000256" key="6">
    <source>
        <dbReference type="SAM" id="SignalP"/>
    </source>
</evidence>
<evidence type="ECO:0000256" key="1">
    <source>
        <dbReference type="ARBA" id="ARBA00022475"/>
    </source>
</evidence>
<keyword evidence="2 6" id="KW-0732">Signal</keyword>
<accession>A0ABY5AI88</accession>
<evidence type="ECO:0000256" key="4">
    <source>
        <dbReference type="ARBA" id="ARBA00023139"/>
    </source>
</evidence>
<dbReference type="PROSITE" id="PS51257">
    <property type="entry name" value="PROKAR_LIPOPROTEIN"/>
    <property type="match status" value="1"/>
</dbReference>
<keyword evidence="1" id="KW-1003">Cell membrane</keyword>
<dbReference type="PANTHER" id="PTHR43649">
    <property type="entry name" value="ARABINOSE-BINDING PROTEIN-RELATED"/>
    <property type="match status" value="1"/>
</dbReference>
<dbReference type="PANTHER" id="PTHR43649:SF33">
    <property type="entry name" value="POLYGALACTURONAN_RHAMNOGALACTURONAN-BINDING PROTEIN YTCQ"/>
    <property type="match status" value="1"/>
</dbReference>
<feature type="chain" id="PRO_5045739694" evidence="6">
    <location>
        <begin position="23"/>
        <end position="441"/>
    </location>
</feature>
<keyword evidence="5" id="KW-0449">Lipoprotein</keyword>
<dbReference type="InterPro" id="IPR050490">
    <property type="entry name" value="Bact_solute-bd_prot1"/>
</dbReference>
<proteinExistence type="predicted"/>
<sequence length="441" mass="47597">MTTLSHRSKVAAILATVSLATAGLAGCSSDEEKKATPEETEPKAGIELEYVHRLPDGEGMVKVQEIVDRWNKEHPDVMVKATKFDGKAADLFQKLQKDVATDTAPCLAQLGYSEVPEAFVKGMVEDVTKQAEKYKDNFSGAYGQMGAGGKIVGLPQDTGPLVYFYDKAEFDALGLTVPTTLDELKATAMKAAEQGKFILNFEPDEAAHWLSAQAAAVGEPWYSTEGDKWKINVENKGSEVVAAFWQELIDAQAVGTINRWDDAYTKALTDKKIIGNIGAAWEAGFMLDPVVPEDTEGTWRVALLPDFGDGVKTGPDGGSGVAVMKGCKHIDEAMEFNNWFNTQTEDLATQGLVVAAKGEVTTPEKIKRQFGGQDVFTELAKANDSLNPDFQYIPGFSAVGQKMVDTAANVIDSKGKIADIFAAAQEESVNTLKNLKLPVAE</sequence>
<keyword evidence="4" id="KW-0564">Palmitate</keyword>
<evidence type="ECO:0000256" key="5">
    <source>
        <dbReference type="ARBA" id="ARBA00023288"/>
    </source>
</evidence>
<dbReference type="SUPFAM" id="SSF53850">
    <property type="entry name" value="Periplasmic binding protein-like II"/>
    <property type="match status" value="1"/>
</dbReference>
<evidence type="ECO:0000256" key="2">
    <source>
        <dbReference type="ARBA" id="ARBA00022729"/>
    </source>
</evidence>
<dbReference type="EMBL" id="CP099547">
    <property type="protein sequence ID" value="USR79575.1"/>
    <property type="molecule type" value="Genomic_DNA"/>
</dbReference>
<organism evidence="7 8">
    <name type="scientific">Arcanobacterium pinnipediorum</name>
    <dbReference type="NCBI Taxonomy" id="1503041"/>
    <lineage>
        <taxon>Bacteria</taxon>
        <taxon>Bacillati</taxon>
        <taxon>Actinomycetota</taxon>
        <taxon>Actinomycetes</taxon>
        <taxon>Actinomycetales</taxon>
        <taxon>Actinomycetaceae</taxon>
        <taxon>Arcanobacterium</taxon>
    </lineage>
</organism>
<keyword evidence="8" id="KW-1185">Reference proteome</keyword>
<protein>
    <submittedName>
        <fullName evidence="7">Extracellular solute-binding protein</fullName>
    </submittedName>
</protein>
<dbReference type="Proteomes" id="UP001056109">
    <property type="component" value="Chromosome"/>
</dbReference>
<dbReference type="Gene3D" id="3.40.190.10">
    <property type="entry name" value="Periplasmic binding protein-like II"/>
    <property type="match status" value="3"/>
</dbReference>
<evidence type="ECO:0000313" key="7">
    <source>
        <dbReference type="EMBL" id="USR79575.1"/>
    </source>
</evidence>
<evidence type="ECO:0000313" key="8">
    <source>
        <dbReference type="Proteomes" id="UP001056109"/>
    </source>
</evidence>
<reference evidence="7" key="1">
    <citation type="submission" date="2022-06" db="EMBL/GenBank/DDBJ databases">
        <title>Complete Genome Sequence of Arcanobacterium pinnipediorum strain DSM 28752 isolated from a harbour seal.</title>
        <authorList>
            <person name="Borowiak M."/>
            <person name="Kreitlow A."/>
            <person name="Alssahen M."/>
            <person name="Malorny B."/>
            <person name="Laemmler C."/>
            <person name="Prenger-Berninghoff E."/>
            <person name="Siebert U."/>
            <person name="Ploetz M."/>
            <person name="Abdulmawjood A."/>
        </authorList>
    </citation>
    <scope>NUCLEOTIDE SEQUENCE</scope>
    <source>
        <strain evidence="7">DSM 28752</strain>
    </source>
</reference>
<dbReference type="RefSeq" id="WP_252673444.1">
    <property type="nucleotide sequence ID" value="NZ_CP099547.1"/>
</dbReference>
<dbReference type="Pfam" id="PF01547">
    <property type="entry name" value="SBP_bac_1"/>
    <property type="match status" value="1"/>
</dbReference>
<gene>
    <name evidence="7" type="ORF">NG665_00825</name>
</gene>
<name>A0ABY5AI88_9ACTO</name>
<dbReference type="InterPro" id="IPR006059">
    <property type="entry name" value="SBP"/>
</dbReference>